<reference evidence="1" key="1">
    <citation type="submission" date="2022-02" db="EMBL/GenBank/DDBJ databases">
        <title>Plant Genome Project.</title>
        <authorList>
            <person name="Zhang R.-G."/>
        </authorList>
    </citation>
    <scope>NUCLEOTIDE SEQUENCE</scope>
    <source>
        <strain evidence="1">AT1</strain>
    </source>
</reference>
<protein>
    <submittedName>
        <fullName evidence="1">Uncharacterized protein</fullName>
    </submittedName>
</protein>
<comment type="caution">
    <text evidence="1">The sequence shown here is derived from an EMBL/GenBank/DDBJ whole genome shotgun (WGS) entry which is preliminary data.</text>
</comment>
<dbReference type="EMBL" id="CM046395">
    <property type="protein sequence ID" value="KAI8541792.1"/>
    <property type="molecule type" value="Genomic_DNA"/>
</dbReference>
<accession>A0ACC0MLC7</accession>
<organism evidence="1 2">
    <name type="scientific">Rhododendron molle</name>
    <name type="common">Chinese azalea</name>
    <name type="synonym">Azalea mollis</name>
    <dbReference type="NCBI Taxonomy" id="49168"/>
    <lineage>
        <taxon>Eukaryota</taxon>
        <taxon>Viridiplantae</taxon>
        <taxon>Streptophyta</taxon>
        <taxon>Embryophyta</taxon>
        <taxon>Tracheophyta</taxon>
        <taxon>Spermatophyta</taxon>
        <taxon>Magnoliopsida</taxon>
        <taxon>eudicotyledons</taxon>
        <taxon>Gunneridae</taxon>
        <taxon>Pentapetalae</taxon>
        <taxon>asterids</taxon>
        <taxon>Ericales</taxon>
        <taxon>Ericaceae</taxon>
        <taxon>Ericoideae</taxon>
        <taxon>Rhodoreae</taxon>
        <taxon>Rhododendron</taxon>
    </lineage>
</organism>
<gene>
    <name evidence="1" type="ORF">RHMOL_Rhmol08G0089400</name>
</gene>
<evidence type="ECO:0000313" key="1">
    <source>
        <dbReference type="EMBL" id="KAI8541792.1"/>
    </source>
</evidence>
<dbReference type="Proteomes" id="UP001062846">
    <property type="component" value="Chromosome 8"/>
</dbReference>
<keyword evidence="2" id="KW-1185">Reference proteome</keyword>
<evidence type="ECO:0000313" key="2">
    <source>
        <dbReference type="Proteomes" id="UP001062846"/>
    </source>
</evidence>
<sequence>MHASLSTKSAKKKKTTTVASDALGWHWSVSVGSIVNCGTTVTAGHRQVARAVLAPNALINFTLDLNPSLVGCVLCLLVCNRSL</sequence>
<proteinExistence type="predicted"/>
<name>A0ACC0MLC7_RHOML</name>